<evidence type="ECO:0000256" key="4">
    <source>
        <dbReference type="PROSITE-ProRule" id="PRU00236"/>
    </source>
</evidence>
<feature type="binding site" evidence="4">
    <location>
        <position position="147"/>
    </location>
    <ligand>
        <name>Zn(2+)</name>
        <dbReference type="ChEBI" id="CHEBI:29105"/>
    </ligand>
</feature>
<comment type="subcellular location">
    <subcellularLocation>
        <location evidence="3">Mitochondrion</location>
    </subcellularLocation>
</comment>
<comment type="catalytic activity">
    <reaction evidence="3">
        <text>N(6)-malonyl-L-lysyl-[protein] + NAD(+) + H2O = 2''-O-malonyl-ADP-D-ribose + nicotinamide + L-lysyl-[protein]</text>
        <dbReference type="Rhea" id="RHEA:47672"/>
        <dbReference type="Rhea" id="RHEA-COMP:9752"/>
        <dbReference type="Rhea" id="RHEA-COMP:11878"/>
        <dbReference type="ChEBI" id="CHEBI:15377"/>
        <dbReference type="ChEBI" id="CHEBI:17154"/>
        <dbReference type="ChEBI" id="CHEBI:29969"/>
        <dbReference type="ChEBI" id="CHEBI:57540"/>
        <dbReference type="ChEBI" id="CHEBI:87831"/>
        <dbReference type="ChEBI" id="CHEBI:87833"/>
    </reaction>
</comment>
<dbReference type="CDD" id="cd01412">
    <property type="entry name" value="SIRT5_Af1_CobB"/>
    <property type="match status" value="1"/>
</dbReference>
<dbReference type="Gene3D" id="3.40.50.1220">
    <property type="entry name" value="TPP-binding domain"/>
    <property type="match status" value="1"/>
</dbReference>
<evidence type="ECO:0000256" key="3">
    <source>
        <dbReference type="HAMAP-Rule" id="MF_03160"/>
    </source>
</evidence>
<dbReference type="GO" id="GO:0005739">
    <property type="term" value="C:mitochondrion"/>
    <property type="evidence" value="ECO:0007669"/>
    <property type="project" value="UniProtKB-SubCell"/>
</dbReference>
<dbReference type="InterPro" id="IPR003000">
    <property type="entry name" value="Sirtuin"/>
</dbReference>
<dbReference type="Gene3D" id="3.30.1600.10">
    <property type="entry name" value="SIR2/SIRT2 'Small Domain"/>
    <property type="match status" value="1"/>
</dbReference>
<organism evidence="6 7">
    <name type="scientific">Cichlidogyrus casuarinus</name>
    <dbReference type="NCBI Taxonomy" id="1844966"/>
    <lineage>
        <taxon>Eukaryota</taxon>
        <taxon>Metazoa</taxon>
        <taxon>Spiralia</taxon>
        <taxon>Lophotrochozoa</taxon>
        <taxon>Platyhelminthes</taxon>
        <taxon>Monogenea</taxon>
        <taxon>Monopisthocotylea</taxon>
        <taxon>Dactylogyridea</taxon>
        <taxon>Ancyrocephalidae</taxon>
        <taxon>Cichlidogyrus</taxon>
    </lineage>
</organism>
<dbReference type="NCBIfam" id="NF001753">
    <property type="entry name" value="PRK00481.1-3"/>
    <property type="match status" value="1"/>
</dbReference>
<evidence type="ECO:0000256" key="1">
    <source>
        <dbReference type="ARBA" id="ARBA00022679"/>
    </source>
</evidence>
<dbReference type="GO" id="GO:0036054">
    <property type="term" value="F:protein-malonyllysine demalonylase activity"/>
    <property type="evidence" value="ECO:0007669"/>
    <property type="project" value="UniProtKB-UniRule"/>
</dbReference>
<dbReference type="GO" id="GO:0034979">
    <property type="term" value="F:NAD-dependent protein lysine deacetylase activity"/>
    <property type="evidence" value="ECO:0007669"/>
    <property type="project" value="UniProtKB-UniRule"/>
</dbReference>
<comment type="function">
    <text evidence="3">NAD-dependent lysine demalonylase, desuccinylase and deglutarylase that specifically removes malonyl, succinyl and glutaryl groups on target proteins. Has weak NAD-dependent protein deacetylase activity; however this activity may not be physiologically relevant in vivo.</text>
</comment>
<feature type="binding site" evidence="3 4">
    <location>
        <position position="144"/>
    </location>
    <ligand>
        <name>Zn(2+)</name>
        <dbReference type="ChEBI" id="CHEBI:29105"/>
    </ligand>
</feature>
<keyword evidence="3" id="KW-0496">Mitochondrion</keyword>
<dbReference type="Pfam" id="PF02146">
    <property type="entry name" value="SIR2"/>
    <property type="match status" value="1"/>
</dbReference>
<dbReference type="InterPro" id="IPR050134">
    <property type="entry name" value="NAD-dep_sirtuin_deacylases"/>
</dbReference>
<dbReference type="PROSITE" id="PS50305">
    <property type="entry name" value="SIRTUIN"/>
    <property type="match status" value="1"/>
</dbReference>
<keyword evidence="3 4" id="KW-0479">Metal-binding</keyword>
<evidence type="ECO:0000256" key="2">
    <source>
        <dbReference type="ARBA" id="ARBA00023027"/>
    </source>
</evidence>
<feature type="domain" description="Deacetylase sirtuin-type" evidence="5">
    <location>
        <begin position="11"/>
        <end position="279"/>
    </location>
</feature>
<feature type="binding site" evidence="3">
    <location>
        <position position="80"/>
    </location>
    <ligand>
        <name>substrate</name>
    </ligand>
</feature>
<accession>A0ABD2QGH5</accession>
<evidence type="ECO:0000313" key="6">
    <source>
        <dbReference type="EMBL" id="KAL3318640.1"/>
    </source>
</evidence>
<feature type="binding site" evidence="3">
    <location>
        <position position="83"/>
    </location>
    <ligand>
        <name>substrate</name>
    </ligand>
</feature>
<feature type="active site" description="Proton acceptor" evidence="3 4">
    <location>
        <position position="136"/>
    </location>
</feature>
<comment type="similarity">
    <text evidence="3">Belongs to the sirtuin family. Class III subfamily.</text>
</comment>
<feature type="binding site" evidence="3 4">
    <location>
        <position position="185"/>
    </location>
    <ligand>
        <name>Zn(2+)</name>
        <dbReference type="ChEBI" id="CHEBI:29105"/>
    </ligand>
</feature>
<comment type="caution">
    <text evidence="6">The sequence shown here is derived from an EMBL/GenBank/DDBJ whole genome shotgun (WGS) entry which is preliminary data.</text>
</comment>
<protein>
    <recommendedName>
        <fullName evidence="3">NAD-dependent protein deacylase</fullName>
        <ecNumber evidence="3">2.3.1.-</ecNumber>
    </recommendedName>
    <alternativeName>
        <fullName evidence="3">Regulatory protein SIR2 homolog 5</fullName>
    </alternativeName>
</protein>
<dbReference type="EMBL" id="JBJKFK010000220">
    <property type="protein sequence ID" value="KAL3318640.1"/>
    <property type="molecule type" value="Genomic_DNA"/>
</dbReference>
<feature type="binding site" evidence="3">
    <location>
        <begin position="36"/>
        <end position="55"/>
    </location>
    <ligand>
        <name>NAD(+)</name>
        <dbReference type="ChEBI" id="CHEBI:57540"/>
    </ligand>
</feature>
<comment type="domain">
    <text evidence="3">In contrast to class I sirtuins, class III sirtuins have only weak deacetylase activity. Difference in substrate specificity is probably due to a larger hydrophobic pocket with 2 residues (Tyr-80 and Arg-83) that bind to malonylated and succinylated substrates and define the specificity.</text>
</comment>
<dbReference type="HAMAP" id="MF_01121">
    <property type="entry name" value="Sirtuin_ClassIII"/>
    <property type="match status" value="1"/>
</dbReference>
<feature type="binding site" evidence="3">
    <location>
        <position position="266"/>
    </location>
    <ligand>
        <name>NAD(+)</name>
        <dbReference type="ChEBI" id="CHEBI:57540"/>
    </ligand>
</feature>
<feature type="binding site" evidence="3">
    <location>
        <begin position="118"/>
        <end position="121"/>
    </location>
    <ligand>
        <name>NAD(+)</name>
        <dbReference type="ChEBI" id="CHEBI:57540"/>
    </ligand>
</feature>
<dbReference type="Proteomes" id="UP001626550">
    <property type="component" value="Unassembled WGS sequence"/>
</dbReference>
<dbReference type="GO" id="GO:0008270">
    <property type="term" value="F:zinc ion binding"/>
    <property type="evidence" value="ECO:0007669"/>
    <property type="project" value="UniProtKB-UniRule"/>
</dbReference>
<dbReference type="InterPro" id="IPR026590">
    <property type="entry name" value="Ssirtuin_cat_dom"/>
</dbReference>
<dbReference type="GO" id="GO:0036055">
    <property type="term" value="F:protein-succinyllysine desuccinylase activity"/>
    <property type="evidence" value="ECO:0007669"/>
    <property type="project" value="UniProtKB-UniRule"/>
</dbReference>
<keyword evidence="2 3" id="KW-0520">NAD</keyword>
<dbReference type="InterPro" id="IPR026591">
    <property type="entry name" value="Sirtuin_cat_small_dom_sf"/>
</dbReference>
<evidence type="ECO:0000313" key="7">
    <source>
        <dbReference type="Proteomes" id="UP001626550"/>
    </source>
</evidence>
<dbReference type="EC" id="2.3.1.-" evidence="3"/>
<dbReference type="SUPFAM" id="SSF52467">
    <property type="entry name" value="DHS-like NAD/FAD-binding domain"/>
    <property type="match status" value="1"/>
</dbReference>
<comment type="catalytic activity">
    <reaction evidence="3">
        <text>N(6)-glutaryl-L-lysyl-[protein] + NAD(+) + H2O = 2''-O-glutaryl-ADP-D-ribose + nicotinamide + L-lysyl-[protein]</text>
        <dbReference type="Rhea" id="RHEA:47664"/>
        <dbReference type="Rhea" id="RHEA-COMP:9752"/>
        <dbReference type="Rhea" id="RHEA-COMP:11875"/>
        <dbReference type="ChEBI" id="CHEBI:15377"/>
        <dbReference type="ChEBI" id="CHEBI:17154"/>
        <dbReference type="ChEBI" id="CHEBI:29969"/>
        <dbReference type="ChEBI" id="CHEBI:57540"/>
        <dbReference type="ChEBI" id="CHEBI:87828"/>
        <dbReference type="ChEBI" id="CHEBI:87829"/>
    </reaction>
</comment>
<feature type="binding site" evidence="3">
    <location>
        <begin position="248"/>
        <end position="250"/>
    </location>
    <ligand>
        <name>NAD(+)</name>
        <dbReference type="ChEBI" id="CHEBI:57540"/>
    </ligand>
</feature>
<feature type="binding site" evidence="3">
    <location>
        <begin position="222"/>
        <end position="224"/>
    </location>
    <ligand>
        <name>NAD(+)</name>
        <dbReference type="ChEBI" id="CHEBI:57540"/>
    </ligand>
</feature>
<dbReference type="InterPro" id="IPR029035">
    <property type="entry name" value="DHS-like_NAD/FAD-binding_dom"/>
</dbReference>
<comment type="cofactor">
    <cofactor evidence="3">
        <name>Zn(2+)</name>
        <dbReference type="ChEBI" id="CHEBI:29105"/>
    </cofactor>
    <text evidence="3">Binds 1 zinc ion per subunit.</text>
</comment>
<keyword evidence="3 4" id="KW-0862">Zinc</keyword>
<dbReference type="AlphaFoldDB" id="A0ABD2QGH5"/>
<gene>
    <name evidence="6" type="ORF">Ciccas_002695</name>
</gene>
<sequence>MTTNKLAKVGLTIVDLAFWKVIDLANSCKRVAIVTGAGISADSGIPTFRGAGGFWRQFQSQELATPEAFSADPSLVWQFYHYRRELVTKTEPNAAHCAISNAEKRAKSKQIQLTIVTQNVDSLHSRSGSENILELHGNLFKTRCTKCHKIEFNYDSPICESLRGTEDMNNSKKIPINQLPTCKSCKSLLRPHIVWFGENLEPAILDGAQQLMHQCDICFLIGTSSIVYPAAALAPSAAARGVPVVEINLETTPSSPIAHFHFSGRASEVVPQIFNHLFI</sequence>
<dbReference type="PANTHER" id="PTHR11085:SF10">
    <property type="entry name" value="NAD-DEPENDENT PROTEIN DEACYLASE SIRTUIN-5, MITOCHONDRIAL-RELATED"/>
    <property type="match status" value="1"/>
</dbReference>
<dbReference type="PANTHER" id="PTHR11085">
    <property type="entry name" value="NAD-DEPENDENT PROTEIN DEACYLASE SIRTUIN-5, MITOCHONDRIAL-RELATED"/>
    <property type="match status" value="1"/>
</dbReference>
<reference evidence="6 7" key="1">
    <citation type="submission" date="2024-11" db="EMBL/GenBank/DDBJ databases">
        <title>Adaptive evolution of stress response genes in parasites aligns with host niche diversity.</title>
        <authorList>
            <person name="Hahn C."/>
            <person name="Resl P."/>
        </authorList>
    </citation>
    <scope>NUCLEOTIDE SEQUENCE [LARGE SCALE GENOMIC DNA]</scope>
    <source>
        <strain evidence="6">EGGRZ-B1_66</strain>
        <tissue evidence="6">Body</tissue>
    </source>
</reference>
<dbReference type="InterPro" id="IPR027546">
    <property type="entry name" value="Sirtuin_class_III"/>
</dbReference>
<keyword evidence="1 3" id="KW-0808">Transferase</keyword>
<feature type="binding site" evidence="4">
    <location>
        <position position="182"/>
    </location>
    <ligand>
        <name>Zn(2+)</name>
        <dbReference type="ChEBI" id="CHEBI:29105"/>
    </ligand>
</feature>
<comment type="catalytic activity">
    <reaction evidence="3">
        <text>N(6)-succinyl-L-lysyl-[protein] + NAD(+) + H2O = 2''-O-succinyl-ADP-D-ribose + nicotinamide + L-lysyl-[protein]</text>
        <dbReference type="Rhea" id="RHEA:47668"/>
        <dbReference type="Rhea" id="RHEA-COMP:9752"/>
        <dbReference type="Rhea" id="RHEA-COMP:11877"/>
        <dbReference type="ChEBI" id="CHEBI:15377"/>
        <dbReference type="ChEBI" id="CHEBI:17154"/>
        <dbReference type="ChEBI" id="CHEBI:29969"/>
        <dbReference type="ChEBI" id="CHEBI:57540"/>
        <dbReference type="ChEBI" id="CHEBI:87830"/>
        <dbReference type="ChEBI" id="CHEBI:87832"/>
    </reaction>
</comment>
<proteinExistence type="inferred from homology"/>
<evidence type="ECO:0000259" key="5">
    <source>
        <dbReference type="PROSITE" id="PS50305"/>
    </source>
</evidence>
<name>A0ABD2QGH5_9PLAT</name>
<comment type="caution">
    <text evidence="3">Lacks conserved residue(s) required for the propagation of feature annotation.</text>
</comment>
<dbReference type="GO" id="GO:0070403">
    <property type="term" value="F:NAD+ binding"/>
    <property type="evidence" value="ECO:0007669"/>
    <property type="project" value="UniProtKB-UniRule"/>
</dbReference>
<keyword evidence="7" id="KW-1185">Reference proteome</keyword>